<accession>A0A8T1U8M7</accession>
<comment type="caution">
    <text evidence="1">The sequence shown here is derived from an EMBL/GenBank/DDBJ whole genome shotgun (WGS) entry which is preliminary data.</text>
</comment>
<dbReference type="EMBL" id="JAENGZ010000538">
    <property type="protein sequence ID" value="KAG6957530.1"/>
    <property type="molecule type" value="Genomic_DNA"/>
</dbReference>
<organism evidence="1 2">
    <name type="scientific">Phytophthora cactorum</name>
    <dbReference type="NCBI Taxonomy" id="29920"/>
    <lineage>
        <taxon>Eukaryota</taxon>
        <taxon>Sar</taxon>
        <taxon>Stramenopiles</taxon>
        <taxon>Oomycota</taxon>
        <taxon>Peronosporomycetes</taxon>
        <taxon>Peronosporales</taxon>
        <taxon>Peronosporaceae</taxon>
        <taxon>Phytophthora</taxon>
    </lineage>
</organism>
<sequence>MEVYNTGFSNKKTIMAEMMTRKFNDECIAMIISAAKSEAREKKMPRSWSLLSLKCV</sequence>
<dbReference type="AlphaFoldDB" id="A0A8T1U8M7"/>
<gene>
    <name evidence="1" type="ORF">JG687_00009923</name>
</gene>
<evidence type="ECO:0000313" key="2">
    <source>
        <dbReference type="Proteomes" id="UP000688947"/>
    </source>
</evidence>
<evidence type="ECO:0000313" key="1">
    <source>
        <dbReference type="EMBL" id="KAG6957530.1"/>
    </source>
</evidence>
<proteinExistence type="predicted"/>
<reference evidence="1" key="1">
    <citation type="submission" date="2021-01" db="EMBL/GenBank/DDBJ databases">
        <title>Phytophthora aleatoria, a newly-described species from Pinus radiata is distinct from Phytophthora cactorum isolates based on comparative genomics.</title>
        <authorList>
            <person name="Mcdougal R."/>
            <person name="Panda P."/>
            <person name="Williams N."/>
            <person name="Studholme D.J."/>
        </authorList>
    </citation>
    <scope>NUCLEOTIDE SEQUENCE</scope>
    <source>
        <strain evidence="1">NZFS 3830</strain>
    </source>
</reference>
<protein>
    <submittedName>
        <fullName evidence="1">Uncharacterized protein</fullName>
    </submittedName>
</protein>
<dbReference type="Proteomes" id="UP000688947">
    <property type="component" value="Unassembled WGS sequence"/>
</dbReference>
<name>A0A8T1U8M7_9STRA</name>